<protein>
    <submittedName>
        <fullName evidence="1">Uncharacterized protein</fullName>
    </submittedName>
</protein>
<accession>A0A0P7ZCA5</accession>
<sequence length="82" mass="9380">MNNIDCKSRIDREYESTQARLLKGDKKRLEQICEQINEVNEKRDGFLRLGINRCTRSDAVSAAIDCYFEKHGLKSAVASETV</sequence>
<dbReference type="AlphaFoldDB" id="A0A0P7ZCA5"/>
<dbReference type="EMBL" id="LKCM01000448">
    <property type="protein sequence ID" value="KPQ41076.1"/>
    <property type="molecule type" value="Genomic_DNA"/>
</dbReference>
<gene>
    <name evidence="1" type="ORF">MPEBLZ_04390</name>
</gene>
<reference evidence="1 2" key="1">
    <citation type="submission" date="2015-09" db="EMBL/GenBank/DDBJ databases">
        <title>A metagenomics-based metabolic model of nitrate-dependent anaerobic oxidation of methane by Methanoperedens-like archaea.</title>
        <authorList>
            <person name="Arshad A."/>
            <person name="Speth D.R."/>
            <person name="De Graaf R.M."/>
            <person name="Op Den Camp H.J."/>
            <person name="Jetten M.S."/>
            <person name="Welte C.U."/>
        </authorList>
    </citation>
    <scope>NUCLEOTIDE SEQUENCE [LARGE SCALE GENOMIC DNA]</scope>
</reference>
<name>A0A0P7ZCA5_9EURY</name>
<dbReference type="Proteomes" id="UP000050360">
    <property type="component" value="Unassembled WGS sequence"/>
</dbReference>
<evidence type="ECO:0000313" key="1">
    <source>
        <dbReference type="EMBL" id="KPQ41076.1"/>
    </source>
</evidence>
<organism evidence="1 2">
    <name type="scientific">Candidatus Methanoperedens nitratireducens</name>
    <dbReference type="NCBI Taxonomy" id="1392998"/>
    <lineage>
        <taxon>Archaea</taxon>
        <taxon>Methanobacteriati</taxon>
        <taxon>Methanobacteriota</taxon>
        <taxon>Stenosarchaea group</taxon>
        <taxon>Methanomicrobia</taxon>
        <taxon>Methanosarcinales</taxon>
        <taxon>ANME-2 cluster</taxon>
        <taxon>Candidatus Methanoperedentaceae</taxon>
        <taxon>Candidatus Methanoperedens</taxon>
    </lineage>
</organism>
<evidence type="ECO:0000313" key="2">
    <source>
        <dbReference type="Proteomes" id="UP000050360"/>
    </source>
</evidence>
<comment type="caution">
    <text evidence="1">The sequence shown here is derived from an EMBL/GenBank/DDBJ whole genome shotgun (WGS) entry which is preliminary data.</text>
</comment>
<proteinExistence type="predicted"/>